<dbReference type="Gene3D" id="1.10.3080.10">
    <property type="entry name" value="Clc chloride channel"/>
    <property type="match status" value="1"/>
</dbReference>
<feature type="transmembrane region" description="Helical" evidence="12">
    <location>
        <begin position="239"/>
        <end position="265"/>
    </location>
</feature>
<comment type="subcellular location">
    <subcellularLocation>
        <location evidence="1">Membrane</location>
        <topology evidence="1">Multi-pass membrane protein</topology>
    </subcellularLocation>
</comment>
<keyword evidence="5" id="KW-0406">Ion transport</keyword>
<dbReference type="FunCoup" id="C1EDM4">
    <property type="interactions" value="621"/>
</dbReference>
<evidence type="ECO:0000256" key="3">
    <source>
        <dbReference type="ARBA" id="ARBA00022692"/>
    </source>
</evidence>
<dbReference type="STRING" id="296587.C1EDM4"/>
<dbReference type="InterPro" id="IPR001807">
    <property type="entry name" value="ClC"/>
</dbReference>
<evidence type="ECO:0000256" key="10">
    <source>
        <dbReference type="SAM" id="Coils"/>
    </source>
</evidence>
<evidence type="ECO:0000313" key="14">
    <source>
        <dbReference type="Proteomes" id="UP000002009"/>
    </source>
</evidence>
<dbReference type="OMA" id="WEARRAM"/>
<evidence type="ECO:0000256" key="1">
    <source>
        <dbReference type="ARBA" id="ARBA00004141"/>
    </source>
</evidence>
<dbReference type="PANTHER" id="PTHR43427:SF6">
    <property type="entry name" value="CHLORIDE CHANNEL PROTEIN CLC-E"/>
    <property type="match status" value="1"/>
</dbReference>
<dbReference type="Proteomes" id="UP000002009">
    <property type="component" value="Chromosome 11"/>
</dbReference>
<dbReference type="InterPro" id="IPR046342">
    <property type="entry name" value="CBS_dom_sf"/>
</dbReference>
<reference evidence="13 14" key="1">
    <citation type="journal article" date="2009" name="Science">
        <title>Green evolution and dynamic adaptations revealed by genomes of the marine picoeukaryotes Micromonas.</title>
        <authorList>
            <person name="Worden A.Z."/>
            <person name="Lee J.H."/>
            <person name="Mock T."/>
            <person name="Rouze P."/>
            <person name="Simmons M.P."/>
            <person name="Aerts A.L."/>
            <person name="Allen A.E."/>
            <person name="Cuvelier M.L."/>
            <person name="Derelle E."/>
            <person name="Everett M.V."/>
            <person name="Foulon E."/>
            <person name="Grimwood J."/>
            <person name="Gundlach H."/>
            <person name="Henrissat B."/>
            <person name="Napoli C."/>
            <person name="McDonald S.M."/>
            <person name="Parker M.S."/>
            <person name="Rombauts S."/>
            <person name="Salamov A."/>
            <person name="Von Dassow P."/>
            <person name="Badger J.H."/>
            <person name="Coutinho P.M."/>
            <person name="Demir E."/>
            <person name="Dubchak I."/>
            <person name="Gentemann C."/>
            <person name="Eikrem W."/>
            <person name="Gready J.E."/>
            <person name="John U."/>
            <person name="Lanier W."/>
            <person name="Lindquist E.A."/>
            <person name="Lucas S."/>
            <person name="Mayer K.F."/>
            <person name="Moreau H."/>
            <person name="Not F."/>
            <person name="Otillar R."/>
            <person name="Panaud O."/>
            <person name="Pangilinan J."/>
            <person name="Paulsen I."/>
            <person name="Piegu B."/>
            <person name="Poliakov A."/>
            <person name="Robbens S."/>
            <person name="Schmutz J."/>
            <person name="Toulza E."/>
            <person name="Wyss T."/>
            <person name="Zelensky A."/>
            <person name="Zhou K."/>
            <person name="Armbrust E.V."/>
            <person name="Bhattacharya D."/>
            <person name="Goodenough U.W."/>
            <person name="Van de Peer Y."/>
            <person name="Grigoriev I.V."/>
        </authorList>
    </citation>
    <scope>NUCLEOTIDE SEQUENCE [LARGE SCALE GENOMIC DNA]</scope>
    <source>
        <strain evidence="14">RCC299 / NOUM17</strain>
    </source>
</reference>
<dbReference type="CDD" id="cd00400">
    <property type="entry name" value="Voltage_gated_ClC"/>
    <property type="match status" value="1"/>
</dbReference>
<feature type="region of interest" description="Disordered" evidence="11">
    <location>
        <begin position="138"/>
        <end position="177"/>
    </location>
</feature>
<feature type="compositionally biased region" description="Acidic residues" evidence="11">
    <location>
        <begin position="819"/>
        <end position="835"/>
    </location>
</feature>
<dbReference type="SUPFAM" id="SSF81340">
    <property type="entry name" value="Clc chloride channel"/>
    <property type="match status" value="1"/>
</dbReference>
<feature type="transmembrane region" description="Helical" evidence="12">
    <location>
        <begin position="485"/>
        <end position="510"/>
    </location>
</feature>
<dbReference type="InterPro" id="IPR050368">
    <property type="entry name" value="ClC-type_chloride_channel"/>
</dbReference>
<dbReference type="EMBL" id="CP001330">
    <property type="protein sequence ID" value="ACO66081.1"/>
    <property type="molecule type" value="Genomic_DNA"/>
</dbReference>
<keyword evidence="3 12" id="KW-0812">Transmembrane</keyword>
<proteinExistence type="predicted"/>
<feature type="compositionally biased region" description="Acidic residues" evidence="11">
    <location>
        <begin position="148"/>
        <end position="173"/>
    </location>
</feature>
<dbReference type="PRINTS" id="PR00762">
    <property type="entry name" value="CLCHANNEL"/>
</dbReference>
<evidence type="ECO:0000256" key="7">
    <source>
        <dbReference type="ARBA" id="ARBA00023173"/>
    </source>
</evidence>
<evidence type="ECO:0000256" key="8">
    <source>
        <dbReference type="ARBA" id="ARBA00023214"/>
    </source>
</evidence>
<evidence type="ECO:0000313" key="13">
    <source>
        <dbReference type="EMBL" id="ACO66081.1"/>
    </source>
</evidence>
<dbReference type="GO" id="GO:0005254">
    <property type="term" value="F:chloride channel activity"/>
    <property type="evidence" value="ECO:0007669"/>
    <property type="project" value="UniProtKB-KW"/>
</dbReference>
<feature type="region of interest" description="Disordered" evidence="11">
    <location>
        <begin position="810"/>
        <end position="850"/>
    </location>
</feature>
<feature type="transmembrane region" description="Helical" evidence="12">
    <location>
        <begin position="456"/>
        <end position="478"/>
    </location>
</feature>
<feature type="transmembrane region" description="Helical" evidence="12">
    <location>
        <begin position="516"/>
        <end position="536"/>
    </location>
</feature>
<gene>
    <name evidence="13" type="ORF">MICPUN_102956</name>
</gene>
<dbReference type="AlphaFoldDB" id="C1EDM4"/>
<evidence type="ECO:0000256" key="11">
    <source>
        <dbReference type="SAM" id="MobiDB-lite"/>
    </source>
</evidence>
<dbReference type="InterPro" id="IPR014743">
    <property type="entry name" value="Cl-channel_core"/>
</dbReference>
<keyword evidence="8" id="KW-0868">Chloride</keyword>
<protein>
    <submittedName>
        <fullName evidence="13">Chloride Carrier/Channel family</fullName>
    </submittedName>
</protein>
<accession>C1EDM4</accession>
<keyword evidence="2" id="KW-0813">Transport</keyword>
<keyword evidence="7" id="KW-0869">Chloride channel</keyword>
<dbReference type="SUPFAM" id="SSF54631">
    <property type="entry name" value="CBS-domain pair"/>
    <property type="match status" value="1"/>
</dbReference>
<dbReference type="OrthoDB" id="4564at2759"/>
<evidence type="ECO:0000256" key="12">
    <source>
        <dbReference type="SAM" id="Phobius"/>
    </source>
</evidence>
<evidence type="ECO:0000256" key="5">
    <source>
        <dbReference type="ARBA" id="ARBA00023065"/>
    </source>
</evidence>
<keyword evidence="4 12" id="KW-1133">Transmembrane helix</keyword>
<evidence type="ECO:0000256" key="9">
    <source>
        <dbReference type="ARBA" id="ARBA00023303"/>
    </source>
</evidence>
<keyword evidence="9" id="KW-0407">Ion channel</keyword>
<organism evidence="13 14">
    <name type="scientific">Micromonas commoda (strain RCC299 / NOUM17 / CCMP2709)</name>
    <name type="common">Picoplanktonic green alga</name>
    <dbReference type="NCBI Taxonomy" id="296587"/>
    <lineage>
        <taxon>Eukaryota</taxon>
        <taxon>Viridiplantae</taxon>
        <taxon>Chlorophyta</taxon>
        <taxon>Mamiellophyceae</taxon>
        <taxon>Mamiellales</taxon>
        <taxon>Mamiellaceae</taxon>
        <taxon>Micromonas</taxon>
    </lineage>
</organism>
<dbReference type="GeneID" id="8247555"/>
<keyword evidence="10" id="KW-0175">Coiled coil</keyword>
<dbReference type="GO" id="GO:0034707">
    <property type="term" value="C:chloride channel complex"/>
    <property type="evidence" value="ECO:0007669"/>
    <property type="project" value="UniProtKB-KW"/>
</dbReference>
<evidence type="ECO:0000256" key="6">
    <source>
        <dbReference type="ARBA" id="ARBA00023136"/>
    </source>
</evidence>
<feature type="coiled-coil region" evidence="10">
    <location>
        <begin position="567"/>
        <end position="594"/>
    </location>
</feature>
<keyword evidence="14" id="KW-1185">Reference proteome</keyword>
<dbReference type="InParanoid" id="C1EDM4"/>
<name>C1EDM4_MICCC</name>
<dbReference type="eggNOG" id="KOG0475">
    <property type="taxonomic scope" value="Eukaryota"/>
</dbReference>
<evidence type="ECO:0000256" key="2">
    <source>
        <dbReference type="ARBA" id="ARBA00022448"/>
    </source>
</evidence>
<dbReference type="Pfam" id="PF00654">
    <property type="entry name" value="Voltage_CLC"/>
    <property type="match status" value="1"/>
</dbReference>
<sequence>MVPARVLASGARTVASPGRTAVISRAASASDEADGDADEDDTSKLIVACAIGLATGLGVALFNVAEHATHDLVFVATNLDPSRFQLEGERQAGPAADTLFQAFAAVAAPTAAGFLVTGMRFACGGFEGEEVPRAPRWRGLRSDRAREDDEDEDEADEDDASTDAEGADDDASDAEGAPIDGWARRAAKPVLKAAAAVVTLGSGASLGPEGPSVEIGASVAGGVSELANVTSSAKTAQRLGLIAAGSAAGISAGFGAPIAGLFFAFESILQPAASRGSLPTRGGGGSTGFGPLTTESVILASVLAAVVSNQILGDTPAFVVPAFDIRAAAELPLYLPLGFLCGATAVAFRASSSALGNAFNALERGDGGAGGSRWGGVPREWHAPLGGFVFGLVALYFPEVTYQGFDNVNSILNAEGSAFRLPYPPDLLLELVLVKIASTALCRQSGLVGGVYAPSLFMGAALGSAYGAALVPLALAGVPVAAPQAYALVGMAGVLAGICRVPLTAILLLFELTHDYRIIVPLMGTVGVSSLVASAAERKMSMWSASAAAGTKSALDSLNRSFDEDELDRVSREAALERAAAEEEEDDVECAEEDEDIGLCEIRNPDETREGDALDAADEEALRSLRVADVLRRDVPRVSALASAADAATEARDSAMNARDRSNGSVSCCAVVVDPASGTFVGIATAASLRGALDVMRRRAAAKRGADGRAKDDSGGLGPVVAADACDFSVPAVASGSSLWEARRAMRESGASVCVVVAAAGSNARGVSVSQSDGDGFAVGVRALGVVEASAVELERESARLRKSLKLLRRTQETTAAAEGEDEDEKAGDGDSDAGEEARESRARNKGAVR</sequence>
<dbReference type="RefSeq" id="XP_002504823.1">
    <property type="nucleotide sequence ID" value="XM_002504777.1"/>
</dbReference>
<keyword evidence="6 12" id="KW-0472">Membrane</keyword>
<dbReference type="PANTHER" id="PTHR43427">
    <property type="entry name" value="CHLORIDE CHANNEL PROTEIN CLC-E"/>
    <property type="match status" value="1"/>
</dbReference>
<dbReference type="KEGG" id="mis:MICPUN_102956"/>
<evidence type="ECO:0000256" key="4">
    <source>
        <dbReference type="ARBA" id="ARBA00022989"/>
    </source>
</evidence>